<evidence type="ECO:0000313" key="7">
    <source>
        <dbReference type="Proteomes" id="UP000266934"/>
    </source>
</evidence>
<comment type="pathway">
    <text evidence="1 4">Glycan biosynthesis; trehalose biosynthesis.</text>
</comment>
<evidence type="ECO:0000256" key="1">
    <source>
        <dbReference type="ARBA" id="ARBA00005199"/>
    </source>
</evidence>
<dbReference type="CDD" id="cd01627">
    <property type="entry name" value="HAD_TPP"/>
    <property type="match status" value="1"/>
</dbReference>
<reference evidence="6 7" key="1">
    <citation type="submission" date="2018-08" db="EMBL/GenBank/DDBJ databases">
        <title>Complete genome sequencing of Blastochloris tepida GI.</title>
        <authorList>
            <person name="Tsukatani Y."/>
            <person name="Mori H."/>
        </authorList>
    </citation>
    <scope>NUCLEOTIDE SEQUENCE [LARGE SCALE GENOMIC DNA]</scope>
    <source>
        <strain evidence="6 7">GI</strain>
    </source>
</reference>
<dbReference type="GO" id="GO:0004805">
    <property type="term" value="F:trehalose-phosphatase activity"/>
    <property type="evidence" value="ECO:0007669"/>
    <property type="project" value="UniProtKB-EC"/>
</dbReference>
<comment type="cofactor">
    <cofactor evidence="4">
        <name>Mg(2+)</name>
        <dbReference type="ChEBI" id="CHEBI:18420"/>
    </cofactor>
</comment>
<sequence>MTDSLQPDMPGPDTGSLAARRFALFLDFDGTLVDIAERPDAVVLDPATRDALVRLQRRLGGALAIVSGRNLATLDALFAPHRFDASGLHGAECRLGERTHFDHPEPTHFRRVVDDLKHRFGADSGLLVEDKGKAVSLHWRKAPERAEDAMAAMAAIVADLGGAYRLQHGKAVAEIVPVGASKGVAISRFLAEPPYRDRCPVFIGDDLTDEHGFEVVNARGGLTIHVGAGPTRAQARLASPAEVRALIARWADGGPIGLATAETSAASPAAASPATTAHTTTESL</sequence>
<evidence type="ECO:0000313" key="6">
    <source>
        <dbReference type="EMBL" id="BBF91511.1"/>
    </source>
</evidence>
<dbReference type="Gene3D" id="3.30.70.1020">
    <property type="entry name" value="Trehalose-6-phosphate phosphatase related protein, domain 2"/>
    <property type="match status" value="1"/>
</dbReference>
<comment type="function">
    <text evidence="4">Removes the phosphate from trehalose 6-phosphate to produce free trehalose.</text>
</comment>
<dbReference type="KEGG" id="blag:BLTE_01960"/>
<dbReference type="InterPro" id="IPR006379">
    <property type="entry name" value="HAD-SF_hydro_IIB"/>
</dbReference>
<organism evidence="6 7">
    <name type="scientific">Blastochloris tepida</name>
    <dbReference type="NCBI Taxonomy" id="2233851"/>
    <lineage>
        <taxon>Bacteria</taxon>
        <taxon>Pseudomonadati</taxon>
        <taxon>Pseudomonadota</taxon>
        <taxon>Alphaproteobacteria</taxon>
        <taxon>Hyphomicrobiales</taxon>
        <taxon>Blastochloridaceae</taxon>
        <taxon>Blastochloris</taxon>
    </lineage>
</organism>
<dbReference type="InterPro" id="IPR023214">
    <property type="entry name" value="HAD_sf"/>
</dbReference>
<dbReference type="InterPro" id="IPR003337">
    <property type="entry name" value="Trehalose_PPase"/>
</dbReference>
<gene>
    <name evidence="6" type="primary">otsB</name>
    <name evidence="6" type="ORF">BLTE_01960</name>
</gene>
<keyword evidence="7" id="KW-1185">Reference proteome</keyword>
<evidence type="ECO:0000256" key="4">
    <source>
        <dbReference type="RuleBase" id="RU361117"/>
    </source>
</evidence>
<dbReference type="AlphaFoldDB" id="A0A348FW28"/>
<dbReference type="EC" id="3.1.3.12" evidence="4"/>
<dbReference type="EMBL" id="AP018907">
    <property type="protein sequence ID" value="BBF91511.1"/>
    <property type="molecule type" value="Genomic_DNA"/>
</dbReference>
<keyword evidence="3 4" id="KW-0378">Hydrolase</keyword>
<dbReference type="GO" id="GO:0046872">
    <property type="term" value="F:metal ion binding"/>
    <property type="evidence" value="ECO:0007669"/>
    <property type="project" value="UniProtKB-KW"/>
</dbReference>
<dbReference type="Pfam" id="PF02358">
    <property type="entry name" value="Trehalose_PPase"/>
    <property type="match status" value="1"/>
</dbReference>
<dbReference type="InterPro" id="IPR036412">
    <property type="entry name" value="HAD-like_sf"/>
</dbReference>
<dbReference type="NCBIfam" id="TIGR00685">
    <property type="entry name" value="T6PP"/>
    <property type="match status" value="1"/>
</dbReference>
<dbReference type="UniPathway" id="UPA00299"/>
<dbReference type="Gene3D" id="3.40.50.1000">
    <property type="entry name" value="HAD superfamily/HAD-like"/>
    <property type="match status" value="1"/>
</dbReference>
<dbReference type="PANTHER" id="PTHR43768">
    <property type="entry name" value="TREHALOSE 6-PHOSPHATE PHOSPHATASE"/>
    <property type="match status" value="1"/>
</dbReference>
<accession>A0A348FW28</accession>
<keyword evidence="4" id="KW-0460">Magnesium</keyword>
<dbReference type="NCBIfam" id="TIGR01484">
    <property type="entry name" value="HAD-SF-IIB"/>
    <property type="match status" value="1"/>
</dbReference>
<evidence type="ECO:0000256" key="5">
    <source>
        <dbReference type="SAM" id="MobiDB-lite"/>
    </source>
</evidence>
<feature type="region of interest" description="Disordered" evidence="5">
    <location>
        <begin position="264"/>
        <end position="284"/>
    </location>
</feature>
<keyword evidence="4" id="KW-0479">Metal-binding</keyword>
<dbReference type="PANTHER" id="PTHR43768:SF3">
    <property type="entry name" value="TREHALOSE 6-PHOSPHATE PHOSPHATASE"/>
    <property type="match status" value="1"/>
</dbReference>
<evidence type="ECO:0000256" key="3">
    <source>
        <dbReference type="ARBA" id="ARBA00022801"/>
    </source>
</evidence>
<dbReference type="Proteomes" id="UP000266934">
    <property type="component" value="Chromosome"/>
</dbReference>
<comment type="similarity">
    <text evidence="2 4">Belongs to the trehalose phosphatase family.</text>
</comment>
<dbReference type="SUPFAM" id="SSF56784">
    <property type="entry name" value="HAD-like"/>
    <property type="match status" value="1"/>
</dbReference>
<name>A0A348FW28_9HYPH</name>
<evidence type="ECO:0000256" key="2">
    <source>
        <dbReference type="ARBA" id="ARBA00008770"/>
    </source>
</evidence>
<dbReference type="InterPro" id="IPR044651">
    <property type="entry name" value="OTSB-like"/>
</dbReference>
<dbReference type="GO" id="GO:0005992">
    <property type="term" value="P:trehalose biosynthetic process"/>
    <property type="evidence" value="ECO:0007669"/>
    <property type="project" value="UniProtKB-UniPathway"/>
</dbReference>
<protein>
    <recommendedName>
        <fullName evidence="4">Trehalose 6-phosphate phosphatase</fullName>
        <ecNumber evidence="4">3.1.3.12</ecNumber>
    </recommendedName>
</protein>
<comment type="catalytic activity">
    <reaction evidence="4">
        <text>alpha,alpha-trehalose 6-phosphate + H2O = alpha,alpha-trehalose + phosphate</text>
        <dbReference type="Rhea" id="RHEA:23420"/>
        <dbReference type="ChEBI" id="CHEBI:15377"/>
        <dbReference type="ChEBI" id="CHEBI:16551"/>
        <dbReference type="ChEBI" id="CHEBI:43474"/>
        <dbReference type="ChEBI" id="CHEBI:58429"/>
        <dbReference type="EC" id="3.1.3.12"/>
    </reaction>
</comment>
<proteinExistence type="inferred from homology"/>